<dbReference type="Gene3D" id="1.25.40.20">
    <property type="entry name" value="Ankyrin repeat-containing domain"/>
    <property type="match status" value="2"/>
</dbReference>
<feature type="compositionally biased region" description="Polar residues" evidence="3">
    <location>
        <begin position="70"/>
        <end position="80"/>
    </location>
</feature>
<proteinExistence type="predicted"/>
<feature type="region of interest" description="Disordered" evidence="3">
    <location>
        <begin position="67"/>
        <end position="91"/>
    </location>
</feature>
<dbReference type="InterPro" id="IPR036770">
    <property type="entry name" value="Ankyrin_rpt-contain_sf"/>
</dbReference>
<dbReference type="PANTHER" id="PTHR24166">
    <property type="entry name" value="ROLLING PEBBLES, ISOFORM B"/>
    <property type="match status" value="1"/>
</dbReference>
<dbReference type="OrthoDB" id="3799861at2759"/>
<dbReference type="InterPro" id="IPR002110">
    <property type="entry name" value="Ankyrin_rpt"/>
</dbReference>
<dbReference type="EMBL" id="ML977583">
    <property type="protein sequence ID" value="KAF2001460.1"/>
    <property type="molecule type" value="Genomic_DNA"/>
</dbReference>
<organism evidence="4 5">
    <name type="scientific">Amniculicola lignicola CBS 123094</name>
    <dbReference type="NCBI Taxonomy" id="1392246"/>
    <lineage>
        <taxon>Eukaryota</taxon>
        <taxon>Fungi</taxon>
        <taxon>Dikarya</taxon>
        <taxon>Ascomycota</taxon>
        <taxon>Pezizomycotina</taxon>
        <taxon>Dothideomycetes</taxon>
        <taxon>Pleosporomycetidae</taxon>
        <taxon>Pleosporales</taxon>
        <taxon>Amniculicolaceae</taxon>
        <taxon>Amniculicola</taxon>
    </lineage>
</organism>
<accession>A0A6A5WHU1</accession>
<gene>
    <name evidence="4" type="ORF">P154DRAFT_170696</name>
</gene>
<sequence>MTSLMELPLETFRQVMAEAVCVRGLKRAMRLRTVSKMFASEILEALFTLHMSGRPLVLDDASYSVDHSDTGNGESESTTKQKVKRSQPSLHHIGPHGPLWIPYLLRRVLIERPNDGAGLMTVRVFAKILAMEDDDQDINSASKAYLASMCELVGKTGYAPFPTFWQNDTSGRVLADNHIVCPSRDELDALDFFQGAKGYFTAENLLAAAAYSNNLPLATRLVGKGYNVFENSSDGFPSPYQAAIYGNHPEMLDLLFRGSSHERSKKYFRRLALIKSAHLGHGDMVELILQAKWVPWDFEQGCRRGTDAYAWKLALNTPDVKTLNILMSFPESEPYRKTGSLRTLRYKHLDEAVKHNWLAMARHLLESGITANGLPKTKKTKAVEPQMLPLYQACFKGNTEMVKLLCDHGARPRELHLVAAASKGHLGVTRILVDLGIEARGIVARAASSGCVEVVKLLIDRGAEINNSYPGLHMKTFLPVYPALIGAIVLEHTAMFRLLIERGAELTPQIACEAGANAAGLESMLDLLKEYGVDINLDEDF</sequence>
<keyword evidence="1" id="KW-0677">Repeat</keyword>
<evidence type="ECO:0000313" key="5">
    <source>
        <dbReference type="Proteomes" id="UP000799779"/>
    </source>
</evidence>
<keyword evidence="5" id="KW-1185">Reference proteome</keyword>
<dbReference type="Proteomes" id="UP000799779">
    <property type="component" value="Unassembled WGS sequence"/>
</dbReference>
<evidence type="ECO:0000256" key="3">
    <source>
        <dbReference type="SAM" id="MobiDB-lite"/>
    </source>
</evidence>
<evidence type="ECO:0000313" key="4">
    <source>
        <dbReference type="EMBL" id="KAF2001460.1"/>
    </source>
</evidence>
<dbReference type="SMART" id="SM00248">
    <property type="entry name" value="ANK"/>
    <property type="match status" value="3"/>
</dbReference>
<dbReference type="Pfam" id="PF12796">
    <property type="entry name" value="Ank_2"/>
    <property type="match status" value="1"/>
</dbReference>
<dbReference type="AlphaFoldDB" id="A0A6A5WHU1"/>
<reference evidence="4" key="1">
    <citation type="journal article" date="2020" name="Stud. Mycol.">
        <title>101 Dothideomycetes genomes: a test case for predicting lifestyles and emergence of pathogens.</title>
        <authorList>
            <person name="Haridas S."/>
            <person name="Albert R."/>
            <person name="Binder M."/>
            <person name="Bloem J."/>
            <person name="Labutti K."/>
            <person name="Salamov A."/>
            <person name="Andreopoulos B."/>
            <person name="Baker S."/>
            <person name="Barry K."/>
            <person name="Bills G."/>
            <person name="Bluhm B."/>
            <person name="Cannon C."/>
            <person name="Castanera R."/>
            <person name="Culley D."/>
            <person name="Daum C."/>
            <person name="Ezra D."/>
            <person name="Gonzalez J."/>
            <person name="Henrissat B."/>
            <person name="Kuo A."/>
            <person name="Liang C."/>
            <person name="Lipzen A."/>
            <person name="Lutzoni F."/>
            <person name="Magnuson J."/>
            <person name="Mondo S."/>
            <person name="Nolan M."/>
            <person name="Ohm R."/>
            <person name="Pangilinan J."/>
            <person name="Park H.-J."/>
            <person name="Ramirez L."/>
            <person name="Alfaro M."/>
            <person name="Sun H."/>
            <person name="Tritt A."/>
            <person name="Yoshinaga Y."/>
            <person name="Zwiers L.-H."/>
            <person name="Turgeon B."/>
            <person name="Goodwin S."/>
            <person name="Spatafora J."/>
            <person name="Crous P."/>
            <person name="Grigoriev I."/>
        </authorList>
    </citation>
    <scope>NUCLEOTIDE SEQUENCE</scope>
    <source>
        <strain evidence="4">CBS 123094</strain>
    </source>
</reference>
<keyword evidence="2" id="KW-0040">ANK repeat</keyword>
<evidence type="ECO:0000256" key="2">
    <source>
        <dbReference type="ARBA" id="ARBA00023043"/>
    </source>
</evidence>
<dbReference type="PANTHER" id="PTHR24166:SF48">
    <property type="entry name" value="PROTEIN VAPYRIN"/>
    <property type="match status" value="1"/>
</dbReference>
<dbReference type="SUPFAM" id="SSF48403">
    <property type="entry name" value="Ankyrin repeat"/>
    <property type="match status" value="1"/>
</dbReference>
<name>A0A6A5WHU1_9PLEO</name>
<protein>
    <submittedName>
        <fullName evidence="4">Ankyrin</fullName>
    </submittedName>
</protein>
<dbReference type="InterPro" id="IPR050889">
    <property type="entry name" value="Dendritic_Spine_Reg/Scaffold"/>
</dbReference>
<evidence type="ECO:0000256" key="1">
    <source>
        <dbReference type="ARBA" id="ARBA00022737"/>
    </source>
</evidence>